<keyword evidence="4 7" id="KW-0378">Hydrolase</keyword>
<keyword evidence="5" id="KW-0326">Glycosidase</keyword>
<dbReference type="GO" id="GO:0009254">
    <property type="term" value="P:peptidoglycan turnover"/>
    <property type="evidence" value="ECO:0007669"/>
    <property type="project" value="TreeGrafter"/>
</dbReference>
<dbReference type="SUPFAM" id="SSF51445">
    <property type="entry name" value="(Trans)glycosidases"/>
    <property type="match status" value="1"/>
</dbReference>
<comment type="similarity">
    <text evidence="2">Belongs to the glycosyl hydrolase 3 family.</text>
</comment>
<dbReference type="GO" id="GO:0005975">
    <property type="term" value="P:carbohydrate metabolic process"/>
    <property type="evidence" value="ECO:0007669"/>
    <property type="project" value="InterPro"/>
</dbReference>
<gene>
    <name evidence="7" type="ORF">HUE88_13555</name>
</gene>
<accession>A0A7S7LZ40</accession>
<name>A0A7S7LZ40_9BACT</name>
<comment type="catalytic activity">
    <reaction evidence="1">
        <text>Hydrolysis of terminal non-reducing N-acetyl-D-hexosamine residues in N-acetyl-beta-D-hexosaminides.</text>
        <dbReference type="EC" id="3.2.1.52"/>
    </reaction>
</comment>
<evidence type="ECO:0000256" key="1">
    <source>
        <dbReference type="ARBA" id="ARBA00001231"/>
    </source>
</evidence>
<dbReference type="Proteomes" id="UP000593994">
    <property type="component" value="Chromosome"/>
</dbReference>
<dbReference type="PANTHER" id="PTHR30480:SF13">
    <property type="entry name" value="BETA-HEXOSAMINIDASE"/>
    <property type="match status" value="1"/>
</dbReference>
<dbReference type="AlphaFoldDB" id="A0A7S7LZ40"/>
<evidence type="ECO:0000259" key="6">
    <source>
        <dbReference type="Pfam" id="PF00933"/>
    </source>
</evidence>
<evidence type="ECO:0000256" key="2">
    <source>
        <dbReference type="ARBA" id="ARBA00005336"/>
    </source>
</evidence>
<feature type="domain" description="Glycoside hydrolase family 3 N-terminal" evidence="6">
    <location>
        <begin position="3"/>
        <end position="329"/>
    </location>
</feature>
<evidence type="ECO:0000256" key="5">
    <source>
        <dbReference type="ARBA" id="ARBA00023295"/>
    </source>
</evidence>
<dbReference type="Gene3D" id="3.20.20.300">
    <property type="entry name" value="Glycoside hydrolase, family 3, N-terminal domain"/>
    <property type="match status" value="1"/>
</dbReference>
<dbReference type="EMBL" id="CP054492">
    <property type="protein sequence ID" value="QOY53523.1"/>
    <property type="molecule type" value="Genomic_DNA"/>
</dbReference>
<evidence type="ECO:0000313" key="7">
    <source>
        <dbReference type="EMBL" id="QOY53523.1"/>
    </source>
</evidence>
<dbReference type="GO" id="GO:0004563">
    <property type="term" value="F:beta-N-acetylhexosaminidase activity"/>
    <property type="evidence" value="ECO:0007669"/>
    <property type="project" value="UniProtKB-EC"/>
</dbReference>
<dbReference type="InterPro" id="IPR050226">
    <property type="entry name" value="NagZ_Beta-hexosaminidase"/>
</dbReference>
<evidence type="ECO:0000256" key="3">
    <source>
        <dbReference type="ARBA" id="ARBA00012663"/>
    </source>
</evidence>
<dbReference type="InterPro" id="IPR036962">
    <property type="entry name" value="Glyco_hydro_3_N_sf"/>
</dbReference>
<dbReference type="Pfam" id="PF00933">
    <property type="entry name" value="Glyco_hydro_3"/>
    <property type="match status" value="1"/>
</dbReference>
<proteinExistence type="inferred from homology"/>
<sequence length="337" mass="37768">MIGRMLLVGFPNENINENSEIVRQIKSYELGGVILFDRFYSDRNKTKNISSPKQLQELTSKLKSFSTKPLLISVDQEGGKVARLKPAYGFSVTPSAKQISTLHVKEAKAIYNAQAQMLKESGINCDFAPVVDLAVNPKNIVIYGLERSYGSDSKEVVKYAKIFMDSLDSESIFSVLKHFPGHGSSLSDSHKGFVDISDTWSEIELEPYIELIKSNDVSMIMTAHVFNSQLDSKYPATLSYKVNTELLREKLGYKGIIISDDLQMNAISEHYSLEERVTLAINSGVDILLFGNQLAIQDIDELVEVILAQIKNGAISQKRVSDSNKRIEELHKKRKKL</sequence>
<organism evidence="7 8">
    <name type="scientific">Candidatus Sulfurimonas baltica</name>
    <dbReference type="NCBI Taxonomy" id="2740404"/>
    <lineage>
        <taxon>Bacteria</taxon>
        <taxon>Pseudomonadati</taxon>
        <taxon>Campylobacterota</taxon>
        <taxon>Epsilonproteobacteria</taxon>
        <taxon>Campylobacterales</taxon>
        <taxon>Sulfurimonadaceae</taxon>
        <taxon>Sulfurimonas</taxon>
    </lineage>
</organism>
<dbReference type="InterPro" id="IPR017853">
    <property type="entry name" value="GH"/>
</dbReference>
<evidence type="ECO:0000313" key="8">
    <source>
        <dbReference type="Proteomes" id="UP000593994"/>
    </source>
</evidence>
<evidence type="ECO:0000256" key="4">
    <source>
        <dbReference type="ARBA" id="ARBA00022801"/>
    </source>
</evidence>
<reference evidence="7 8" key="1">
    <citation type="submission" date="2020-05" db="EMBL/GenBank/DDBJ databases">
        <title>Sulfurimonas marisnigri, sp. nov., and Sulfurimonas baltica, sp. nov., manganese oxide reducing chemolithoautotrophs of the class Epsilonproteobacteria isolated from the pelagic redoxclines of the Black and Baltic Seas and emended description of the genus Sulfurimonas.</title>
        <authorList>
            <person name="Henkel J.V."/>
            <person name="Laudan C."/>
            <person name="Werner J."/>
            <person name="Neu T."/>
            <person name="Plewe S."/>
            <person name="Sproer C."/>
            <person name="Bunk B."/>
            <person name="Schulz-Vogt H.N."/>
        </authorList>
    </citation>
    <scope>NUCLEOTIDE SEQUENCE [LARGE SCALE GENOMIC DNA]</scope>
    <source>
        <strain evidence="7 8">GD2</strain>
    </source>
</reference>
<dbReference type="PANTHER" id="PTHR30480">
    <property type="entry name" value="BETA-HEXOSAMINIDASE-RELATED"/>
    <property type="match status" value="1"/>
</dbReference>
<dbReference type="InterPro" id="IPR001764">
    <property type="entry name" value="Glyco_hydro_3_N"/>
</dbReference>
<dbReference type="EC" id="3.2.1.52" evidence="3"/>
<protein>
    <recommendedName>
        <fullName evidence="3">beta-N-acetylhexosaminidase</fullName>
        <ecNumber evidence="3">3.2.1.52</ecNumber>
    </recommendedName>
</protein>
<dbReference type="KEGG" id="sbal:HUE88_13555"/>
<keyword evidence="8" id="KW-1185">Reference proteome</keyword>